<evidence type="ECO:0000313" key="3">
    <source>
        <dbReference type="EMBL" id="KAJ7958518.1"/>
    </source>
</evidence>
<feature type="transmembrane region" description="Helical" evidence="1">
    <location>
        <begin position="103"/>
        <end position="122"/>
    </location>
</feature>
<accession>A0AAD7LI70</accession>
<dbReference type="CDD" id="cd18660">
    <property type="entry name" value="CD1_tandem"/>
    <property type="match status" value="1"/>
</dbReference>
<keyword evidence="4" id="KW-1185">Reference proteome</keyword>
<evidence type="ECO:0000313" key="4">
    <source>
        <dbReference type="Proteomes" id="UP001163823"/>
    </source>
</evidence>
<evidence type="ECO:0000256" key="1">
    <source>
        <dbReference type="SAM" id="Phobius"/>
    </source>
</evidence>
<protein>
    <submittedName>
        <fullName evidence="3">CHD3-type chromatin-remodeling factor PICKLE</fullName>
    </submittedName>
</protein>
<keyword evidence="1" id="KW-1133">Transmembrane helix</keyword>
<organism evidence="3 4">
    <name type="scientific">Quillaja saponaria</name>
    <name type="common">Soap bark tree</name>
    <dbReference type="NCBI Taxonomy" id="32244"/>
    <lineage>
        <taxon>Eukaryota</taxon>
        <taxon>Viridiplantae</taxon>
        <taxon>Streptophyta</taxon>
        <taxon>Embryophyta</taxon>
        <taxon>Tracheophyta</taxon>
        <taxon>Spermatophyta</taxon>
        <taxon>Magnoliopsida</taxon>
        <taxon>eudicotyledons</taxon>
        <taxon>Gunneridae</taxon>
        <taxon>Pentapetalae</taxon>
        <taxon>rosids</taxon>
        <taxon>fabids</taxon>
        <taxon>Fabales</taxon>
        <taxon>Quillajaceae</taxon>
        <taxon>Quillaja</taxon>
    </lineage>
</organism>
<proteinExistence type="predicted"/>
<dbReference type="InterPro" id="IPR016197">
    <property type="entry name" value="Chromo-like_dom_sf"/>
</dbReference>
<evidence type="ECO:0000259" key="2">
    <source>
        <dbReference type="Pfam" id="PF00385"/>
    </source>
</evidence>
<dbReference type="Gene3D" id="2.40.50.40">
    <property type="match status" value="1"/>
</dbReference>
<feature type="transmembrane region" description="Helical" evidence="1">
    <location>
        <begin position="74"/>
        <end position="97"/>
    </location>
</feature>
<dbReference type="EMBL" id="JARAOO010000008">
    <property type="protein sequence ID" value="KAJ7958518.1"/>
    <property type="molecule type" value="Genomic_DNA"/>
</dbReference>
<name>A0AAD7LI70_QUISA</name>
<dbReference type="SUPFAM" id="SSF54160">
    <property type="entry name" value="Chromo domain-like"/>
    <property type="match status" value="1"/>
</dbReference>
<reference evidence="3" key="1">
    <citation type="journal article" date="2023" name="Science">
        <title>Elucidation of the pathway for biosynthesis of saponin adjuvants from the soapbark tree.</title>
        <authorList>
            <person name="Reed J."/>
            <person name="Orme A."/>
            <person name="El-Demerdash A."/>
            <person name="Owen C."/>
            <person name="Martin L.B.B."/>
            <person name="Misra R.C."/>
            <person name="Kikuchi S."/>
            <person name="Rejzek M."/>
            <person name="Martin A.C."/>
            <person name="Harkess A."/>
            <person name="Leebens-Mack J."/>
            <person name="Louveau T."/>
            <person name="Stephenson M.J."/>
            <person name="Osbourn A."/>
        </authorList>
    </citation>
    <scope>NUCLEOTIDE SEQUENCE</scope>
    <source>
        <strain evidence="3">S10</strain>
    </source>
</reference>
<feature type="domain" description="Chromo" evidence="2">
    <location>
        <begin position="18"/>
        <end position="48"/>
    </location>
</feature>
<dbReference type="Proteomes" id="UP001163823">
    <property type="component" value="Chromosome 8"/>
</dbReference>
<comment type="caution">
    <text evidence="3">The sequence shown here is derived from an EMBL/GenBank/DDBJ whole genome shotgun (WGS) entry which is preliminary data.</text>
</comment>
<dbReference type="AlphaFoldDB" id="A0AAD7LI70"/>
<keyword evidence="1" id="KW-0812">Transmembrane</keyword>
<dbReference type="Pfam" id="PF00385">
    <property type="entry name" value="Chromo"/>
    <property type="match status" value="1"/>
</dbReference>
<gene>
    <name evidence="3" type="ORF">O6P43_019236</name>
</gene>
<keyword evidence="1" id="KW-0472">Membrane</keyword>
<dbReference type="InterPro" id="IPR023780">
    <property type="entry name" value="Chromo_domain"/>
</dbReference>
<sequence>MRPPVAGSDEASKLGSKQIFVKQYLVKWKALSYLHCTWVPEKEFSKAFKSYPRCGLKLKNFIVKWNQILTLRKTLLPFGLNGLLLTGYLLAACLFIAAFHSSVSLYCCCVSFQCVCLLLRFIPAVRLLFIGMSTSEKSEIATEYDKFLQYQATQQFSHGNSVPCLSHTPYDTWILDSGAV</sequence>